<accession>A0ABZ0TGY0</accession>
<evidence type="ECO:0000313" key="2">
    <source>
        <dbReference type="Proteomes" id="UP001324380"/>
    </source>
</evidence>
<protein>
    <submittedName>
        <fullName evidence="1">Uncharacterized protein</fullName>
    </submittedName>
</protein>
<keyword evidence="2" id="KW-1185">Reference proteome</keyword>
<dbReference type="RefSeq" id="WP_321561002.1">
    <property type="nucleotide sequence ID" value="NZ_CP139558.1"/>
</dbReference>
<proteinExistence type="predicted"/>
<sequence>MAQNKLTDLRNHLFATLEGLLDEEAPMDIQRANAVAQVGSVIVQSAKVEVDYAKVMGKLSPTSDFIENTKQLNK</sequence>
<dbReference type="EMBL" id="CP139558">
    <property type="protein sequence ID" value="WPU91836.1"/>
    <property type="molecule type" value="Genomic_DNA"/>
</dbReference>
<organism evidence="1 2">
    <name type="scientific">Mucilaginibacter sabulilitoris</name>
    <dbReference type="NCBI Taxonomy" id="1173583"/>
    <lineage>
        <taxon>Bacteria</taxon>
        <taxon>Pseudomonadati</taxon>
        <taxon>Bacteroidota</taxon>
        <taxon>Sphingobacteriia</taxon>
        <taxon>Sphingobacteriales</taxon>
        <taxon>Sphingobacteriaceae</taxon>
        <taxon>Mucilaginibacter</taxon>
    </lineage>
</organism>
<name>A0ABZ0TGY0_9SPHI</name>
<evidence type="ECO:0000313" key="1">
    <source>
        <dbReference type="EMBL" id="WPU91836.1"/>
    </source>
</evidence>
<dbReference type="Proteomes" id="UP001324380">
    <property type="component" value="Chromosome"/>
</dbReference>
<reference evidence="1 2" key="1">
    <citation type="submission" date="2023-11" db="EMBL/GenBank/DDBJ databases">
        <title>Analysis of the Genomes of Mucilaginibacter gossypii cycad 4 and M. sabulilitoris SNA2: microbes with the potential for plant growth promotion.</title>
        <authorList>
            <person name="Hirsch A.M."/>
            <person name="Humm E."/>
            <person name="Rubbi M."/>
            <person name="Del Vecchio G."/>
            <person name="Ha S.M."/>
            <person name="Pellegrini M."/>
            <person name="Gunsalus R.P."/>
        </authorList>
    </citation>
    <scope>NUCLEOTIDE SEQUENCE [LARGE SCALE GENOMIC DNA]</scope>
    <source>
        <strain evidence="1 2">SNA2</strain>
    </source>
</reference>
<gene>
    <name evidence="1" type="ORF">SNE25_21190</name>
</gene>